<dbReference type="InterPro" id="IPR039730">
    <property type="entry name" value="Jlp2/Ccd25"/>
</dbReference>
<accession>A0A640KM64</accession>
<dbReference type="InterPro" id="IPR008532">
    <property type="entry name" value="NFACT_RNA-bd"/>
</dbReference>
<comment type="similarity">
    <text evidence="1">Belongs to the CCDC25 family.</text>
</comment>
<organism evidence="4 5">
    <name type="scientific">Leishmania tarentolae</name>
    <name type="common">Sauroleishmania tarentolae</name>
    <dbReference type="NCBI Taxonomy" id="5689"/>
    <lineage>
        <taxon>Eukaryota</taxon>
        <taxon>Discoba</taxon>
        <taxon>Euglenozoa</taxon>
        <taxon>Kinetoplastea</taxon>
        <taxon>Metakinetoplastina</taxon>
        <taxon>Trypanosomatida</taxon>
        <taxon>Trypanosomatidae</taxon>
        <taxon>Leishmaniinae</taxon>
        <taxon>Leishmania</taxon>
        <taxon>lizard Leishmania</taxon>
    </lineage>
</organism>
<evidence type="ECO:0000313" key="4">
    <source>
        <dbReference type="EMBL" id="GET90810.1"/>
    </source>
</evidence>
<evidence type="ECO:0000256" key="1">
    <source>
        <dbReference type="ARBA" id="ARBA00008998"/>
    </source>
</evidence>
<dbReference type="PANTHER" id="PTHR13049:SF2">
    <property type="entry name" value="COILED-COIL DOMAIN-CONTAINING PROTEIN 25"/>
    <property type="match status" value="1"/>
</dbReference>
<dbReference type="Pfam" id="PF05670">
    <property type="entry name" value="NFACT-R_1"/>
    <property type="match status" value="1"/>
</dbReference>
<dbReference type="OrthoDB" id="200398at2759"/>
<protein>
    <recommendedName>
        <fullName evidence="3">NFACT RNA-binding domain-containing protein</fullName>
    </recommendedName>
</protein>
<evidence type="ECO:0000313" key="5">
    <source>
        <dbReference type="Proteomes" id="UP000419144"/>
    </source>
</evidence>
<gene>
    <name evidence="4" type="ORF">LtaPh_3020800</name>
</gene>
<name>A0A640KM64_LEITA</name>
<evidence type="ECO:0000256" key="2">
    <source>
        <dbReference type="SAM" id="MobiDB-lite"/>
    </source>
</evidence>
<feature type="domain" description="NFACT RNA-binding" evidence="3">
    <location>
        <begin position="109"/>
        <end position="218"/>
    </location>
</feature>
<dbReference type="PANTHER" id="PTHR13049">
    <property type="entry name" value="DUF814-RELATED"/>
    <property type="match status" value="1"/>
</dbReference>
<dbReference type="VEuPathDB" id="TriTrypDB:LtaPh_3020800"/>
<reference evidence="4" key="1">
    <citation type="submission" date="2019-11" db="EMBL/GenBank/DDBJ databases">
        <title>Leishmania tarentolae CDS.</title>
        <authorList>
            <person name="Goto Y."/>
            <person name="Yamagishi J."/>
        </authorList>
    </citation>
    <scope>NUCLEOTIDE SEQUENCE [LARGE SCALE GENOMIC DNA]</scope>
    <source>
        <strain evidence="4">Parrot Tar II</strain>
    </source>
</reference>
<feature type="compositionally biased region" description="Basic and acidic residues" evidence="2">
    <location>
        <begin position="259"/>
        <end position="301"/>
    </location>
</feature>
<dbReference type="Proteomes" id="UP000419144">
    <property type="component" value="Unassembled WGS sequence"/>
</dbReference>
<sequence length="316" mass="36091">MDGHYDGACVSITLSTRTRGVFGLVGAYAVLLAPQRFHPLSPPPCAAGTSAAFFGATTLITELTPSTRLLCSLLLSSCVPTSAHVRCILQISAIQILVLPSLTDFCTKMVFYFTLTSDPSVMCYMGRDKYENEELIKYGWPEDLWFHVDKHSSAHVYVRLPPGKGMNDLTPEIIEECCQLVKENSIEGCKLNDVRIVYTPWSNLKKTGDMAVGQVGFHKEELRRYHTISSKNRPMLKALEKTRVEKNDVDFRKLREDRDMEERRKQRAERAAQDQQDKLEREEKKRQEDLRMYKGVLDENNMRLNTGEVPDEDDFM</sequence>
<keyword evidence="5" id="KW-1185">Reference proteome</keyword>
<evidence type="ECO:0000259" key="3">
    <source>
        <dbReference type="Pfam" id="PF05670"/>
    </source>
</evidence>
<comment type="caution">
    <text evidence="4">The sequence shown here is derived from an EMBL/GenBank/DDBJ whole genome shotgun (WGS) entry which is preliminary data.</text>
</comment>
<dbReference type="EMBL" id="BLBS01000043">
    <property type="protein sequence ID" value="GET90810.1"/>
    <property type="molecule type" value="Genomic_DNA"/>
</dbReference>
<dbReference type="AlphaFoldDB" id="A0A640KM64"/>
<feature type="region of interest" description="Disordered" evidence="2">
    <location>
        <begin position="259"/>
        <end position="316"/>
    </location>
</feature>
<proteinExistence type="inferred from homology"/>